<keyword evidence="2" id="KW-1185">Reference proteome</keyword>
<name>A0A4Y2VMS7_ARAVE</name>
<evidence type="ECO:0000313" key="1">
    <source>
        <dbReference type="EMBL" id="GBO25932.1"/>
    </source>
</evidence>
<dbReference type="EMBL" id="BGPR01048946">
    <property type="protein sequence ID" value="GBO25932.1"/>
    <property type="molecule type" value="Genomic_DNA"/>
</dbReference>
<gene>
    <name evidence="1" type="ORF">AVEN_231231_1</name>
</gene>
<organism evidence="1 2">
    <name type="scientific">Araneus ventricosus</name>
    <name type="common">Orbweaver spider</name>
    <name type="synonym">Epeira ventricosa</name>
    <dbReference type="NCBI Taxonomy" id="182803"/>
    <lineage>
        <taxon>Eukaryota</taxon>
        <taxon>Metazoa</taxon>
        <taxon>Ecdysozoa</taxon>
        <taxon>Arthropoda</taxon>
        <taxon>Chelicerata</taxon>
        <taxon>Arachnida</taxon>
        <taxon>Araneae</taxon>
        <taxon>Araneomorphae</taxon>
        <taxon>Entelegynae</taxon>
        <taxon>Araneoidea</taxon>
        <taxon>Araneidae</taxon>
        <taxon>Araneus</taxon>
    </lineage>
</organism>
<comment type="caution">
    <text evidence="1">The sequence shown here is derived from an EMBL/GenBank/DDBJ whole genome shotgun (WGS) entry which is preliminary data.</text>
</comment>
<accession>A0A4Y2VMS7</accession>
<dbReference type="AlphaFoldDB" id="A0A4Y2VMS7"/>
<protein>
    <submittedName>
        <fullName evidence="1">Uncharacterized protein</fullName>
    </submittedName>
</protein>
<dbReference type="Proteomes" id="UP000499080">
    <property type="component" value="Unassembled WGS sequence"/>
</dbReference>
<evidence type="ECO:0000313" key="2">
    <source>
        <dbReference type="Proteomes" id="UP000499080"/>
    </source>
</evidence>
<proteinExistence type="predicted"/>
<reference evidence="1 2" key="1">
    <citation type="journal article" date="2019" name="Sci. Rep.">
        <title>Orb-weaving spider Araneus ventricosus genome elucidates the spidroin gene catalogue.</title>
        <authorList>
            <person name="Kono N."/>
            <person name="Nakamura H."/>
            <person name="Ohtoshi R."/>
            <person name="Moran D.A.P."/>
            <person name="Shinohara A."/>
            <person name="Yoshida Y."/>
            <person name="Fujiwara M."/>
            <person name="Mori M."/>
            <person name="Tomita M."/>
            <person name="Arakawa K."/>
        </authorList>
    </citation>
    <scope>NUCLEOTIDE SEQUENCE [LARGE SCALE GENOMIC DNA]</scope>
</reference>
<sequence>MISTANGDRGLCLDKTTANSSSMTQWNFNEEKIISAEILYILHAAVNNISFSSFDGISQLFSRMFPKGEEAKGMKLSSRKVAYEISHGLGPYFSAKISMSVTPVARKEPVNKTIGVVKRLTKMLSRCVQQEEMDKILGEWRIYASHEEIKEEWSVEKQPDEDVLQWKNIDAYWGNILCLNDINVGKKRYYHLSKIVKAAPCLSHGQAPVER</sequence>